<dbReference type="InterPro" id="IPR023614">
    <property type="entry name" value="Porin_dom_sf"/>
</dbReference>
<dbReference type="InterPro" id="IPR033900">
    <property type="entry name" value="Gram_neg_porin_domain"/>
</dbReference>
<evidence type="ECO:0000256" key="8">
    <source>
        <dbReference type="ARBA" id="ARBA00023114"/>
    </source>
</evidence>
<comment type="caution">
    <text evidence="13">The sequence shown here is derived from an EMBL/GenBank/DDBJ whole genome shotgun (WGS) entry which is preliminary data.</text>
</comment>
<evidence type="ECO:0000256" key="9">
    <source>
        <dbReference type="ARBA" id="ARBA00023136"/>
    </source>
</evidence>
<evidence type="ECO:0000256" key="10">
    <source>
        <dbReference type="ARBA" id="ARBA00023237"/>
    </source>
</evidence>
<comment type="subcellular location">
    <subcellularLocation>
        <location evidence="1">Cell outer membrane</location>
        <topology evidence="1">Multi-pass membrane protein</topology>
    </subcellularLocation>
</comment>
<keyword evidence="8" id="KW-0626">Porin</keyword>
<dbReference type="SUPFAM" id="SSF56935">
    <property type="entry name" value="Porins"/>
    <property type="match status" value="1"/>
</dbReference>
<evidence type="ECO:0000256" key="1">
    <source>
        <dbReference type="ARBA" id="ARBA00004571"/>
    </source>
</evidence>
<dbReference type="PRINTS" id="PR00184">
    <property type="entry name" value="NEISSPPORIN"/>
</dbReference>
<feature type="chain" id="PRO_5045824294" description="Porin domain-containing protein" evidence="11">
    <location>
        <begin position="38"/>
        <end position="324"/>
    </location>
</feature>
<evidence type="ECO:0000256" key="7">
    <source>
        <dbReference type="ARBA" id="ARBA00023065"/>
    </source>
</evidence>
<keyword evidence="9" id="KW-0472">Membrane</keyword>
<sequence length="324" mass="36156">MVTPLKTAAMGFTTGTSIMKKYLLPFLLCLVANPVSAELSQQGEFYAKLNVNGQLADEGEDSFSEIRSNNSWIGVKGDIRLQEALSVVYRLEWKVDITGEKGVDNLTERPQYVGLRGRFGELTLGRNFTALWMAQGKIDLYNHYEGDIAAIWKGENRLSDVATYTSPTWHGFHAVLTYQAEKSSAGDDAISAGLFYGDANLKSSAWFVALAQDFDVAGFDVTRASVQHKLGAGKLGIMLQRQDPSAGGDARNGALASYSHRWGEWEWRAQLQSMEDDRTYNLGFDYHLGKQTKVYAWAAHIEQDDNPDRRYLALGFEHKLSIDF</sequence>
<dbReference type="InterPro" id="IPR002299">
    <property type="entry name" value="Porin_Neis"/>
</dbReference>
<comment type="subunit">
    <text evidence="2">Homotrimer.</text>
</comment>
<gene>
    <name evidence="13" type="ORF">GCM10009092_33300</name>
</gene>
<dbReference type="Gene3D" id="2.40.160.10">
    <property type="entry name" value="Porin"/>
    <property type="match status" value="1"/>
</dbReference>
<evidence type="ECO:0000256" key="6">
    <source>
        <dbReference type="ARBA" id="ARBA00022729"/>
    </source>
</evidence>
<evidence type="ECO:0000256" key="4">
    <source>
        <dbReference type="ARBA" id="ARBA00022452"/>
    </source>
</evidence>
<protein>
    <recommendedName>
        <fullName evidence="12">Porin domain-containing protein</fullName>
    </recommendedName>
</protein>
<keyword evidence="10" id="KW-0998">Cell outer membrane</keyword>
<keyword evidence="4" id="KW-1134">Transmembrane beta strand</keyword>
<feature type="signal peptide" evidence="11">
    <location>
        <begin position="1"/>
        <end position="37"/>
    </location>
</feature>
<feature type="domain" description="Porin" evidence="12">
    <location>
        <begin position="28"/>
        <end position="306"/>
    </location>
</feature>
<organism evidence="13 14">
    <name type="scientific">Bowmanella denitrificans</name>
    <dbReference type="NCBI Taxonomy" id="366582"/>
    <lineage>
        <taxon>Bacteria</taxon>
        <taxon>Pseudomonadati</taxon>
        <taxon>Pseudomonadota</taxon>
        <taxon>Gammaproteobacteria</taxon>
        <taxon>Alteromonadales</taxon>
        <taxon>Alteromonadaceae</taxon>
        <taxon>Bowmanella</taxon>
    </lineage>
</organism>
<accession>A0ABP3HEM2</accession>
<keyword evidence="6 11" id="KW-0732">Signal</keyword>
<dbReference type="CDD" id="cd00342">
    <property type="entry name" value="gram_neg_porins"/>
    <property type="match status" value="1"/>
</dbReference>
<evidence type="ECO:0000256" key="2">
    <source>
        <dbReference type="ARBA" id="ARBA00011233"/>
    </source>
</evidence>
<name>A0ABP3HEM2_9ALTE</name>
<dbReference type="PANTHER" id="PTHR34501">
    <property type="entry name" value="PROTEIN YDDL-RELATED"/>
    <property type="match status" value="1"/>
</dbReference>
<dbReference type="PANTHER" id="PTHR34501:SF9">
    <property type="entry name" value="MAJOR OUTER MEMBRANE PROTEIN P.IA"/>
    <property type="match status" value="1"/>
</dbReference>
<keyword evidence="5" id="KW-0812">Transmembrane</keyword>
<dbReference type="EMBL" id="BAAAEI010000021">
    <property type="protein sequence ID" value="GAA0366301.1"/>
    <property type="molecule type" value="Genomic_DNA"/>
</dbReference>
<keyword evidence="14" id="KW-1185">Reference proteome</keyword>
<evidence type="ECO:0000256" key="5">
    <source>
        <dbReference type="ARBA" id="ARBA00022692"/>
    </source>
</evidence>
<evidence type="ECO:0000313" key="14">
    <source>
        <dbReference type="Proteomes" id="UP001501757"/>
    </source>
</evidence>
<keyword evidence="3" id="KW-0813">Transport</keyword>
<proteinExistence type="predicted"/>
<evidence type="ECO:0000313" key="13">
    <source>
        <dbReference type="EMBL" id="GAA0366301.1"/>
    </source>
</evidence>
<dbReference type="Pfam" id="PF13609">
    <property type="entry name" value="Porin_4"/>
    <property type="match status" value="1"/>
</dbReference>
<dbReference type="Proteomes" id="UP001501757">
    <property type="component" value="Unassembled WGS sequence"/>
</dbReference>
<dbReference type="InterPro" id="IPR050298">
    <property type="entry name" value="Gram-neg_bact_OMP"/>
</dbReference>
<keyword evidence="7" id="KW-0406">Ion transport</keyword>
<evidence type="ECO:0000259" key="12">
    <source>
        <dbReference type="Pfam" id="PF13609"/>
    </source>
</evidence>
<reference evidence="14" key="1">
    <citation type="journal article" date="2019" name="Int. J. Syst. Evol. Microbiol.">
        <title>The Global Catalogue of Microorganisms (GCM) 10K type strain sequencing project: providing services to taxonomists for standard genome sequencing and annotation.</title>
        <authorList>
            <consortium name="The Broad Institute Genomics Platform"/>
            <consortium name="The Broad Institute Genome Sequencing Center for Infectious Disease"/>
            <person name="Wu L."/>
            <person name="Ma J."/>
        </authorList>
    </citation>
    <scope>NUCLEOTIDE SEQUENCE [LARGE SCALE GENOMIC DNA]</scope>
    <source>
        <strain evidence="14">JCM 13378</strain>
    </source>
</reference>
<evidence type="ECO:0000256" key="3">
    <source>
        <dbReference type="ARBA" id="ARBA00022448"/>
    </source>
</evidence>
<evidence type="ECO:0000256" key="11">
    <source>
        <dbReference type="SAM" id="SignalP"/>
    </source>
</evidence>